<dbReference type="EMBL" id="JAADJG010000278">
    <property type="protein sequence ID" value="KAF4449574.1"/>
    <property type="molecule type" value="Genomic_DNA"/>
</dbReference>
<feature type="compositionally biased region" description="Polar residues" evidence="1">
    <location>
        <begin position="356"/>
        <end position="367"/>
    </location>
</feature>
<accession>A0A8H4KI33</accession>
<dbReference type="Proteomes" id="UP000605986">
    <property type="component" value="Unassembled WGS sequence"/>
</dbReference>
<dbReference type="Gene3D" id="3.30.710.10">
    <property type="entry name" value="Potassium Channel Kv1.1, Chain A"/>
    <property type="match status" value="1"/>
</dbReference>
<comment type="caution">
    <text evidence="2">The sequence shown here is derived from an EMBL/GenBank/DDBJ whole genome shotgun (WGS) entry which is preliminary data.</text>
</comment>
<organism evidence="2 3">
    <name type="scientific">Fusarium austroafricanum</name>
    <dbReference type="NCBI Taxonomy" id="2364996"/>
    <lineage>
        <taxon>Eukaryota</taxon>
        <taxon>Fungi</taxon>
        <taxon>Dikarya</taxon>
        <taxon>Ascomycota</taxon>
        <taxon>Pezizomycotina</taxon>
        <taxon>Sordariomycetes</taxon>
        <taxon>Hypocreomycetidae</taxon>
        <taxon>Hypocreales</taxon>
        <taxon>Nectriaceae</taxon>
        <taxon>Fusarium</taxon>
        <taxon>Fusarium concolor species complex</taxon>
    </lineage>
</organism>
<sequence>MASVAGMESDVEFTQLRSPYGTEVCKIGFSDGIWLDGHWAFIHKCPQLAKYVINSASQGLSVYLPTIPHDIGHVIIHYLYTEQYQILEMETEGNRYDKDVHQFSTACKVLHVADNLDLEALTKFCKTKILSMCQGLDLDSIHNAVIESNLDLKTFPQLAAYLELRQMSKDLFSTTKKIGQKLEVPSTIPQLLLKVAVIIAKNSLMVSGPKMELLKAEIADMMMHITQGRYNDPRADFVSMTNRLFMRILSECGSADSEKTSIQPQGSTANNTSSLKQEVIDDGGCFGPNWDGPPHLVSTPASTPTVSKPTFDVSMPEQLVQSHRLRSCRKQSLIRQKSEGFHPRPITFRYISKNSNVREGSSDSMTSGYDDIESLKSDWDDDTDDEFN</sequence>
<dbReference type="OrthoDB" id="3594103at2759"/>
<keyword evidence="3" id="KW-1185">Reference proteome</keyword>
<feature type="compositionally biased region" description="Polar residues" evidence="1">
    <location>
        <begin position="299"/>
        <end position="308"/>
    </location>
</feature>
<evidence type="ECO:0000313" key="3">
    <source>
        <dbReference type="Proteomes" id="UP000605986"/>
    </source>
</evidence>
<feature type="region of interest" description="Disordered" evidence="1">
    <location>
        <begin position="290"/>
        <end position="310"/>
    </location>
</feature>
<evidence type="ECO:0000256" key="1">
    <source>
        <dbReference type="SAM" id="MobiDB-lite"/>
    </source>
</evidence>
<name>A0A8H4KI33_9HYPO</name>
<evidence type="ECO:0000313" key="2">
    <source>
        <dbReference type="EMBL" id="KAF4449574.1"/>
    </source>
</evidence>
<protein>
    <recommendedName>
        <fullName evidence="4">BTB domain-containing protein</fullName>
    </recommendedName>
</protein>
<dbReference type="AlphaFoldDB" id="A0A8H4KI33"/>
<reference evidence="2" key="1">
    <citation type="submission" date="2020-01" db="EMBL/GenBank/DDBJ databases">
        <title>Identification and distribution of gene clusters putatively required for synthesis of sphingolipid metabolism inhibitors in phylogenetically diverse species of the filamentous fungus Fusarium.</title>
        <authorList>
            <person name="Kim H.-S."/>
            <person name="Busman M."/>
            <person name="Brown D.W."/>
            <person name="Divon H."/>
            <person name="Uhlig S."/>
            <person name="Proctor R.H."/>
        </authorList>
    </citation>
    <scope>NUCLEOTIDE SEQUENCE</scope>
    <source>
        <strain evidence="2">NRRL 53441</strain>
    </source>
</reference>
<proteinExistence type="predicted"/>
<evidence type="ECO:0008006" key="4">
    <source>
        <dbReference type="Google" id="ProtNLM"/>
    </source>
</evidence>
<dbReference type="InterPro" id="IPR011333">
    <property type="entry name" value="SKP1/BTB/POZ_sf"/>
</dbReference>
<gene>
    <name evidence="2" type="ORF">F53441_7141</name>
</gene>
<feature type="compositionally biased region" description="Acidic residues" evidence="1">
    <location>
        <begin position="379"/>
        <end position="388"/>
    </location>
</feature>
<feature type="region of interest" description="Disordered" evidence="1">
    <location>
        <begin position="356"/>
        <end position="388"/>
    </location>
</feature>